<evidence type="ECO:0000313" key="2">
    <source>
        <dbReference type="Proteomes" id="UP000663882"/>
    </source>
</evidence>
<protein>
    <submittedName>
        <fullName evidence="1">Uncharacterized protein</fullName>
    </submittedName>
</protein>
<accession>A0A814W7S8</accession>
<comment type="caution">
    <text evidence="1">The sequence shown here is derived from an EMBL/GenBank/DDBJ whole genome shotgun (WGS) entry which is preliminary data.</text>
</comment>
<name>A0A814W7S8_9BILA</name>
<sequence length="124" mass="13905">MIQAAPTGDSNDNNLLHRIRRQVSSTLGTRCYGGCGGRCCNYGGDCLRNGDCLGGDGCCYYVLLRHEVNLELYYGMKNNFCHGTTKEISSLGSENIHLVLLRHEVNSELYYGMKSVKSEYKFYI</sequence>
<organism evidence="1 2">
    <name type="scientific">Rotaria sordida</name>
    <dbReference type="NCBI Taxonomy" id="392033"/>
    <lineage>
        <taxon>Eukaryota</taxon>
        <taxon>Metazoa</taxon>
        <taxon>Spiralia</taxon>
        <taxon>Gnathifera</taxon>
        <taxon>Rotifera</taxon>
        <taxon>Eurotatoria</taxon>
        <taxon>Bdelloidea</taxon>
        <taxon>Philodinida</taxon>
        <taxon>Philodinidae</taxon>
        <taxon>Rotaria</taxon>
    </lineage>
</organism>
<dbReference type="Proteomes" id="UP000663882">
    <property type="component" value="Unassembled WGS sequence"/>
</dbReference>
<dbReference type="EMBL" id="CAJNOO010001787">
    <property type="protein sequence ID" value="CAF1198496.1"/>
    <property type="molecule type" value="Genomic_DNA"/>
</dbReference>
<proteinExistence type="predicted"/>
<gene>
    <name evidence="1" type="ORF">RFH988_LOCUS24466</name>
</gene>
<dbReference type="AlphaFoldDB" id="A0A814W7S8"/>
<reference evidence="1" key="1">
    <citation type="submission" date="2021-02" db="EMBL/GenBank/DDBJ databases">
        <authorList>
            <person name="Nowell W R."/>
        </authorList>
    </citation>
    <scope>NUCLEOTIDE SEQUENCE</scope>
</reference>
<evidence type="ECO:0000313" key="1">
    <source>
        <dbReference type="EMBL" id="CAF1198496.1"/>
    </source>
</evidence>